<keyword evidence="2" id="KW-1185">Reference proteome</keyword>
<dbReference type="AlphaFoldDB" id="A0A9W9Z025"/>
<proteinExistence type="predicted"/>
<name>A0A9W9Z025_9CNID</name>
<gene>
    <name evidence="1" type="ORF">OS493_019044</name>
</gene>
<evidence type="ECO:0000313" key="1">
    <source>
        <dbReference type="EMBL" id="KAJ7372535.1"/>
    </source>
</evidence>
<dbReference type="Proteomes" id="UP001163046">
    <property type="component" value="Unassembled WGS sequence"/>
</dbReference>
<sequence>MNIKEVKLGDLKTGDQIAVRGNVEDLHPSLRTLTAFVGDTYLHHGIYSKEDCSLYRVEYEDGEYCLPGERNNEEGEEAVEQGSSWPVYNLIMNNCESFATLLKTGKAKSRQVLEALISTLKALVVGVAKSASPGVAGFSGSGNNKH</sequence>
<evidence type="ECO:0008006" key="3">
    <source>
        <dbReference type="Google" id="ProtNLM"/>
    </source>
</evidence>
<evidence type="ECO:0000313" key="2">
    <source>
        <dbReference type="Proteomes" id="UP001163046"/>
    </source>
</evidence>
<reference evidence="1" key="1">
    <citation type="submission" date="2023-01" db="EMBL/GenBank/DDBJ databases">
        <title>Genome assembly of the deep-sea coral Lophelia pertusa.</title>
        <authorList>
            <person name="Herrera S."/>
            <person name="Cordes E."/>
        </authorList>
    </citation>
    <scope>NUCLEOTIDE SEQUENCE</scope>
    <source>
        <strain evidence="1">USNM1676648</strain>
        <tissue evidence="1">Polyp</tissue>
    </source>
</reference>
<accession>A0A9W9Z025</accession>
<dbReference type="EMBL" id="MU826836">
    <property type="protein sequence ID" value="KAJ7372535.1"/>
    <property type="molecule type" value="Genomic_DNA"/>
</dbReference>
<protein>
    <recommendedName>
        <fullName evidence="3">Lecithin retinol acyltransferase</fullName>
    </recommendedName>
</protein>
<organism evidence="1 2">
    <name type="scientific">Desmophyllum pertusum</name>
    <dbReference type="NCBI Taxonomy" id="174260"/>
    <lineage>
        <taxon>Eukaryota</taxon>
        <taxon>Metazoa</taxon>
        <taxon>Cnidaria</taxon>
        <taxon>Anthozoa</taxon>
        <taxon>Hexacorallia</taxon>
        <taxon>Scleractinia</taxon>
        <taxon>Caryophylliina</taxon>
        <taxon>Caryophylliidae</taxon>
        <taxon>Desmophyllum</taxon>
    </lineage>
</organism>
<dbReference type="OrthoDB" id="5976215at2759"/>
<comment type="caution">
    <text evidence="1">The sequence shown here is derived from an EMBL/GenBank/DDBJ whole genome shotgun (WGS) entry which is preliminary data.</text>
</comment>
<dbReference type="Gene3D" id="3.90.1720.10">
    <property type="entry name" value="endopeptidase domain like (from Nostoc punctiforme)"/>
    <property type="match status" value="1"/>
</dbReference>